<dbReference type="GO" id="GO:0003677">
    <property type="term" value="F:DNA binding"/>
    <property type="evidence" value="ECO:0007669"/>
    <property type="project" value="UniProtKB-KW"/>
</dbReference>
<evidence type="ECO:0000256" key="5">
    <source>
        <dbReference type="ARBA" id="ARBA00022679"/>
    </source>
</evidence>
<dbReference type="Gene3D" id="3.90.220.20">
    <property type="entry name" value="DNA methylase specificity domains"/>
    <property type="match status" value="1"/>
</dbReference>
<dbReference type="Proteomes" id="UP000445000">
    <property type="component" value="Unassembled WGS sequence"/>
</dbReference>
<keyword evidence="7" id="KW-0680">Restriction system</keyword>
<comment type="similarity">
    <text evidence="2">Belongs to the type-I restriction system S methylase family.</text>
</comment>
<evidence type="ECO:0000256" key="4">
    <source>
        <dbReference type="ARBA" id="ARBA00022603"/>
    </source>
</evidence>
<dbReference type="InterPro" id="IPR044946">
    <property type="entry name" value="Restrct_endonuc_typeI_TRD_sf"/>
</dbReference>
<dbReference type="PANTHER" id="PTHR42933">
    <property type="entry name" value="SLR6095 PROTEIN"/>
    <property type="match status" value="1"/>
</dbReference>
<evidence type="ECO:0000256" key="8">
    <source>
        <dbReference type="ARBA" id="ARBA00023125"/>
    </source>
</evidence>
<comment type="similarity">
    <text evidence="1">Belongs to the N(4)/N(6)-methyltransferase family.</text>
</comment>
<dbReference type="SUPFAM" id="SSF116734">
    <property type="entry name" value="DNA methylase specificity domain"/>
    <property type="match status" value="1"/>
</dbReference>
<dbReference type="Pfam" id="PF01420">
    <property type="entry name" value="Methylase_S"/>
    <property type="match status" value="1"/>
</dbReference>
<name>A0A829YDX8_9GAMM</name>
<accession>A0A829YDX8</accession>
<evidence type="ECO:0000256" key="9">
    <source>
        <dbReference type="ARBA" id="ARBA00047942"/>
    </source>
</evidence>
<dbReference type="Pfam" id="PF02384">
    <property type="entry name" value="N6_Mtase"/>
    <property type="match status" value="1"/>
</dbReference>
<evidence type="ECO:0000256" key="2">
    <source>
        <dbReference type="ARBA" id="ARBA00010923"/>
    </source>
</evidence>
<dbReference type="GO" id="GO:0009307">
    <property type="term" value="P:DNA restriction-modification system"/>
    <property type="evidence" value="ECO:0007669"/>
    <property type="project" value="UniProtKB-KW"/>
</dbReference>
<dbReference type="InterPro" id="IPR000055">
    <property type="entry name" value="Restrct_endonuc_typeI_TRD"/>
</dbReference>
<dbReference type="GO" id="GO:0008170">
    <property type="term" value="F:N-methyltransferase activity"/>
    <property type="evidence" value="ECO:0007669"/>
    <property type="project" value="InterPro"/>
</dbReference>
<keyword evidence="6" id="KW-0949">S-adenosyl-L-methionine</keyword>
<feature type="domain" description="Type I restriction modification DNA specificity" evidence="10">
    <location>
        <begin position="387"/>
        <end position="506"/>
    </location>
</feature>
<dbReference type="PANTHER" id="PTHR42933:SF3">
    <property type="entry name" value="TYPE I RESTRICTION ENZYME MJAVIII METHYLASE SUBUNIT"/>
    <property type="match status" value="1"/>
</dbReference>
<reference evidence="13" key="1">
    <citation type="submission" date="2020-01" db="EMBL/GenBank/DDBJ databases">
        <title>'Steroidobacter agaridevorans' sp. nov., agar-degrading bacteria isolated from rhizosphere soils.</title>
        <authorList>
            <person name="Ikenaga M."/>
            <person name="Kataoka M."/>
            <person name="Murouchi A."/>
            <person name="Katsuragi S."/>
            <person name="Sakai M."/>
        </authorList>
    </citation>
    <scope>NUCLEOTIDE SEQUENCE [LARGE SCALE GENOMIC DNA]</scope>
    <source>
        <strain evidence="13">YU21-B</strain>
    </source>
</reference>
<dbReference type="EC" id="2.1.1.72" evidence="3"/>
<evidence type="ECO:0000256" key="3">
    <source>
        <dbReference type="ARBA" id="ARBA00011900"/>
    </source>
</evidence>
<evidence type="ECO:0000313" key="13">
    <source>
        <dbReference type="Proteomes" id="UP000445000"/>
    </source>
</evidence>
<dbReference type="InterPro" id="IPR003356">
    <property type="entry name" value="DNA_methylase_A-5"/>
</dbReference>
<keyword evidence="8" id="KW-0238">DNA-binding</keyword>
<dbReference type="Gene3D" id="3.40.50.150">
    <property type="entry name" value="Vaccinia Virus protein VP39"/>
    <property type="match status" value="1"/>
</dbReference>
<sequence length="531" mass="58644">MATATDDNVGKLFSTRMAILNELRDLELSELSHRVVDTLDHLGAAWLADELARAWIPLNRQTQVLSPELSDLILRIARHVQKAEGVTFLGASSEAVAVAAMRRGVVPKLVSPYQATLTLICALLRDVQALVEERHPFEQPYESPLDRTTPTIAIPSRLGRIEADHEARYAARSPLGAATDEALYVEHLLRHTSGVAIVLVSARFLFARGPEAELRRALVENGRLKAVISFPAGLLEPNYVPFSLLLLDKKQSDNHTVFCAGDPYVGKDPGKQRATPRRFVNQSQLLANIQHPTSPLSREVSSTEIASRDFDLTVRKYVSTQAQEALKKAAGNRPRMPLGELVEIIKPQALPSQSDAGIEIGEMHPAELPIHGFVTRGARMRYVDAESLRRNARQVLNRGDLLLAVKGVIGPSAIAMPETTIVPSQAFVILRLRETSLIERPTALLMYLRSPLFQSLLQAVVTGTTIPNISLADLGQLPVIIPTREQQQHLHTLFEHQARLQDQINELRQSQNDAAVETWNGLGLSPEDLRT</sequence>
<dbReference type="RefSeq" id="WP_161813152.1">
    <property type="nucleotide sequence ID" value="NZ_BLJN01000003.1"/>
</dbReference>
<dbReference type="GO" id="GO:0009007">
    <property type="term" value="F:site-specific DNA-methyltransferase (adenine-specific) activity"/>
    <property type="evidence" value="ECO:0007669"/>
    <property type="project" value="UniProtKB-EC"/>
</dbReference>
<dbReference type="GO" id="GO:0032259">
    <property type="term" value="P:methylation"/>
    <property type="evidence" value="ECO:0007669"/>
    <property type="project" value="UniProtKB-KW"/>
</dbReference>
<dbReference type="EMBL" id="BLJN01000003">
    <property type="protein sequence ID" value="GFE81514.1"/>
    <property type="molecule type" value="Genomic_DNA"/>
</dbReference>
<evidence type="ECO:0000259" key="11">
    <source>
        <dbReference type="Pfam" id="PF02384"/>
    </source>
</evidence>
<evidence type="ECO:0000313" key="12">
    <source>
        <dbReference type="EMBL" id="GFE81514.1"/>
    </source>
</evidence>
<keyword evidence="5" id="KW-0808">Transferase</keyword>
<gene>
    <name evidence="12" type="ORF">GCM10011487_35140</name>
</gene>
<evidence type="ECO:0000256" key="1">
    <source>
        <dbReference type="ARBA" id="ARBA00006594"/>
    </source>
</evidence>
<proteinExistence type="inferred from homology"/>
<organism evidence="12 13">
    <name type="scientific">Steroidobacter agaridevorans</name>
    <dbReference type="NCBI Taxonomy" id="2695856"/>
    <lineage>
        <taxon>Bacteria</taxon>
        <taxon>Pseudomonadati</taxon>
        <taxon>Pseudomonadota</taxon>
        <taxon>Gammaproteobacteria</taxon>
        <taxon>Steroidobacterales</taxon>
        <taxon>Steroidobacteraceae</taxon>
        <taxon>Steroidobacter</taxon>
    </lineage>
</organism>
<keyword evidence="13" id="KW-1185">Reference proteome</keyword>
<dbReference type="SUPFAM" id="SSF53335">
    <property type="entry name" value="S-adenosyl-L-methionine-dependent methyltransferases"/>
    <property type="match status" value="1"/>
</dbReference>
<evidence type="ECO:0000256" key="7">
    <source>
        <dbReference type="ARBA" id="ARBA00022747"/>
    </source>
</evidence>
<protein>
    <recommendedName>
        <fullName evidence="3">site-specific DNA-methyltransferase (adenine-specific)</fullName>
        <ecNumber evidence="3">2.1.1.72</ecNumber>
    </recommendedName>
</protein>
<feature type="domain" description="DNA methylase adenine-specific" evidence="11">
    <location>
        <begin position="167"/>
        <end position="324"/>
    </location>
</feature>
<comment type="caution">
    <text evidence="12">The sequence shown here is derived from an EMBL/GenBank/DDBJ whole genome shotgun (WGS) entry which is preliminary data.</text>
</comment>
<keyword evidence="4" id="KW-0489">Methyltransferase</keyword>
<dbReference type="AlphaFoldDB" id="A0A829YDX8"/>
<evidence type="ECO:0000256" key="6">
    <source>
        <dbReference type="ARBA" id="ARBA00022691"/>
    </source>
</evidence>
<comment type="catalytic activity">
    <reaction evidence="9">
        <text>a 2'-deoxyadenosine in DNA + S-adenosyl-L-methionine = an N(6)-methyl-2'-deoxyadenosine in DNA + S-adenosyl-L-homocysteine + H(+)</text>
        <dbReference type="Rhea" id="RHEA:15197"/>
        <dbReference type="Rhea" id="RHEA-COMP:12418"/>
        <dbReference type="Rhea" id="RHEA-COMP:12419"/>
        <dbReference type="ChEBI" id="CHEBI:15378"/>
        <dbReference type="ChEBI" id="CHEBI:57856"/>
        <dbReference type="ChEBI" id="CHEBI:59789"/>
        <dbReference type="ChEBI" id="CHEBI:90615"/>
        <dbReference type="ChEBI" id="CHEBI:90616"/>
        <dbReference type="EC" id="2.1.1.72"/>
    </reaction>
</comment>
<dbReference type="InterPro" id="IPR029063">
    <property type="entry name" value="SAM-dependent_MTases_sf"/>
</dbReference>
<dbReference type="InterPro" id="IPR051537">
    <property type="entry name" value="DNA_Adenine_Mtase"/>
</dbReference>
<evidence type="ECO:0000259" key="10">
    <source>
        <dbReference type="Pfam" id="PF01420"/>
    </source>
</evidence>